<organism evidence="1">
    <name type="scientific">marine sediment metagenome</name>
    <dbReference type="NCBI Taxonomy" id="412755"/>
    <lineage>
        <taxon>unclassified sequences</taxon>
        <taxon>metagenomes</taxon>
        <taxon>ecological metagenomes</taxon>
    </lineage>
</organism>
<comment type="caution">
    <text evidence="1">The sequence shown here is derived from an EMBL/GenBank/DDBJ whole genome shotgun (WGS) entry which is preliminary data.</text>
</comment>
<proteinExistence type="predicted"/>
<evidence type="ECO:0000313" key="1">
    <source>
        <dbReference type="EMBL" id="GAH52826.1"/>
    </source>
</evidence>
<dbReference type="EMBL" id="BARU01023411">
    <property type="protein sequence ID" value="GAH52826.1"/>
    <property type="molecule type" value="Genomic_DNA"/>
</dbReference>
<sequence>IRRTVGLDTSTLGEAVDPKEFNAIRRIQTQDLTIFDELEQASELTVGEFVKQELLDFLKKIGEERLQRIPLGVGSGMKREGQHGLFVYLKGGDRHFWCYYDLATSRITERKLDIIKLIQCKETTPRAEPDFNTYDIIDKVKAHVVNRFKQLQVSPLTFKSPQNHIVNLLQTPAVKERYEVSDLVDYYSTPLPDGMLRPLRKIWNIYLQNNNIDELVNFLQSFSEENPIAEVTPPKPSLIEQLQKEDLKLVCWLALV</sequence>
<gene>
    <name evidence="1" type="ORF">S03H2_38002</name>
</gene>
<accession>X1G4H6</accession>
<reference evidence="1" key="1">
    <citation type="journal article" date="2014" name="Front. Microbiol.">
        <title>High frequency of phylogenetically diverse reductive dehalogenase-homologous genes in deep subseafloor sedimentary metagenomes.</title>
        <authorList>
            <person name="Kawai M."/>
            <person name="Futagami T."/>
            <person name="Toyoda A."/>
            <person name="Takaki Y."/>
            <person name="Nishi S."/>
            <person name="Hori S."/>
            <person name="Arai W."/>
            <person name="Tsubouchi T."/>
            <person name="Morono Y."/>
            <person name="Uchiyama I."/>
            <person name="Ito T."/>
            <person name="Fujiyama A."/>
            <person name="Inagaki F."/>
            <person name="Takami H."/>
        </authorList>
    </citation>
    <scope>NUCLEOTIDE SEQUENCE</scope>
    <source>
        <strain evidence="1">Expedition CK06-06</strain>
    </source>
</reference>
<name>X1G4H6_9ZZZZ</name>
<dbReference type="AlphaFoldDB" id="X1G4H6"/>
<protein>
    <submittedName>
        <fullName evidence="1">Uncharacterized protein</fullName>
    </submittedName>
</protein>
<feature type="non-terminal residue" evidence="1">
    <location>
        <position position="1"/>
    </location>
</feature>